<name>A0A0P1GCG4_9RHOB</name>
<evidence type="ECO:0000313" key="3">
    <source>
        <dbReference type="Proteomes" id="UP000054935"/>
    </source>
</evidence>
<reference evidence="2 3" key="1">
    <citation type="submission" date="2015-09" db="EMBL/GenBank/DDBJ databases">
        <authorList>
            <consortium name="Swine Surveillance"/>
        </authorList>
    </citation>
    <scope>NUCLEOTIDE SEQUENCE [LARGE SCALE GENOMIC DNA]</scope>
    <source>
        <strain evidence="2 3">CECT 7648</strain>
    </source>
</reference>
<feature type="transmembrane region" description="Helical" evidence="1">
    <location>
        <begin position="284"/>
        <end position="308"/>
    </location>
</feature>
<dbReference type="RefSeq" id="WP_058247822.1">
    <property type="nucleotide sequence ID" value="NZ_CYSE01000003.1"/>
</dbReference>
<dbReference type="NCBIfam" id="TIGR00843">
    <property type="entry name" value="benE"/>
    <property type="match status" value="1"/>
</dbReference>
<feature type="transmembrane region" description="Helical" evidence="1">
    <location>
        <begin position="161"/>
        <end position="180"/>
    </location>
</feature>
<proteinExistence type="predicted"/>
<feature type="transmembrane region" description="Helical" evidence="1">
    <location>
        <begin position="6"/>
        <end position="29"/>
    </location>
</feature>
<dbReference type="AlphaFoldDB" id="A0A0P1GCG4"/>
<evidence type="ECO:0000256" key="1">
    <source>
        <dbReference type="SAM" id="Phobius"/>
    </source>
</evidence>
<feature type="transmembrane region" description="Helical" evidence="1">
    <location>
        <begin position="201"/>
        <end position="222"/>
    </location>
</feature>
<feature type="transmembrane region" description="Helical" evidence="1">
    <location>
        <begin position="314"/>
        <end position="333"/>
    </location>
</feature>
<feature type="transmembrane region" description="Helical" evidence="1">
    <location>
        <begin position="41"/>
        <end position="60"/>
    </location>
</feature>
<keyword evidence="3" id="KW-1185">Reference proteome</keyword>
<gene>
    <name evidence="2" type="primary">ydcO</name>
    <name evidence="2" type="ORF">TRN7648_02363</name>
</gene>
<feature type="transmembrane region" description="Helical" evidence="1">
    <location>
        <begin position="242"/>
        <end position="272"/>
    </location>
</feature>
<dbReference type="GO" id="GO:0042925">
    <property type="term" value="F:benzoate transmembrane transporter activity"/>
    <property type="evidence" value="ECO:0007669"/>
    <property type="project" value="InterPro"/>
</dbReference>
<dbReference type="STRING" id="441103.TRN7648_02363"/>
<dbReference type="Proteomes" id="UP000054935">
    <property type="component" value="Unassembled WGS sequence"/>
</dbReference>
<sequence length="383" mass="38762">MGGMQALATGFVVAIVGFFSSFPIFLAGVEAMGASPMQASSALMAGALAMGIAGIALAFWQKIPASCAWSTPGAALLAVSAPDPAGFSGAVGAFIVAGALAVIAGFWKPLVRLAQAVPAPITQGMLAGVLLPICFAPFRAVGDAPMVAVPILLTWFVVSRVWRLFAVPAAVLVTLILVVWHNGALPLPETVLTAPVWITPSFSVAGVIGLAVPLFIVTMATQNIPGASVLRSNGYQPPTGPFFAAVGAISILSAPFGAIATNLAAITAAMCADENAHSDPAKRYWAAVWAGLFYCLFGIFAAVVTFVAAAAPPLAMASLAGVALFAVFMNSAAGALSEPDTRESAALTFVITASGLTVFGIGGAVWGLLAGTIVHGLTHRVSR</sequence>
<dbReference type="PANTHER" id="PTHR30199">
    <property type="entry name" value="MFS FAMILY TRANSPORTER, PREDICTED SUBSTRATE BENZOATE"/>
    <property type="match status" value="1"/>
</dbReference>
<evidence type="ECO:0000313" key="2">
    <source>
        <dbReference type="EMBL" id="CUH79157.1"/>
    </source>
</evidence>
<accession>A0A0P1GCG4</accession>
<dbReference type="InterPro" id="IPR004711">
    <property type="entry name" value="Benzoate_Transporter"/>
</dbReference>
<dbReference type="EMBL" id="CYSE01000003">
    <property type="protein sequence ID" value="CUH79157.1"/>
    <property type="molecule type" value="Genomic_DNA"/>
</dbReference>
<dbReference type="GO" id="GO:0005886">
    <property type="term" value="C:plasma membrane"/>
    <property type="evidence" value="ECO:0007669"/>
    <property type="project" value="TreeGrafter"/>
</dbReference>
<keyword evidence="1" id="KW-1133">Transmembrane helix</keyword>
<dbReference type="PANTHER" id="PTHR30199:SF0">
    <property type="entry name" value="INNER MEMBRANE PROTEIN YDCO"/>
    <property type="match status" value="1"/>
</dbReference>
<feature type="transmembrane region" description="Helical" evidence="1">
    <location>
        <begin position="85"/>
        <end position="107"/>
    </location>
</feature>
<protein>
    <submittedName>
        <fullName evidence="2">Inner membrane protein YdcO</fullName>
    </submittedName>
</protein>
<organism evidence="2 3">
    <name type="scientific">Tropicibacter naphthalenivorans</name>
    <dbReference type="NCBI Taxonomy" id="441103"/>
    <lineage>
        <taxon>Bacteria</taxon>
        <taxon>Pseudomonadati</taxon>
        <taxon>Pseudomonadota</taxon>
        <taxon>Alphaproteobacteria</taxon>
        <taxon>Rhodobacterales</taxon>
        <taxon>Roseobacteraceae</taxon>
        <taxon>Tropicibacter</taxon>
    </lineage>
</organism>
<feature type="transmembrane region" description="Helical" evidence="1">
    <location>
        <begin position="345"/>
        <end position="369"/>
    </location>
</feature>
<keyword evidence="1" id="KW-0812">Transmembrane</keyword>
<dbReference type="Pfam" id="PF03594">
    <property type="entry name" value="BenE"/>
    <property type="match status" value="1"/>
</dbReference>
<keyword evidence="1" id="KW-0472">Membrane</keyword>